<dbReference type="Proteomes" id="UP000265520">
    <property type="component" value="Unassembled WGS sequence"/>
</dbReference>
<name>A0A392LYV1_9FABA</name>
<evidence type="ECO:0000313" key="2">
    <source>
        <dbReference type="Proteomes" id="UP000265520"/>
    </source>
</evidence>
<gene>
    <name evidence="1" type="ORF">A2U01_0000945</name>
</gene>
<evidence type="ECO:0000313" key="1">
    <source>
        <dbReference type="EMBL" id="MCH80182.1"/>
    </source>
</evidence>
<organism evidence="1 2">
    <name type="scientific">Trifolium medium</name>
    <dbReference type="NCBI Taxonomy" id="97028"/>
    <lineage>
        <taxon>Eukaryota</taxon>
        <taxon>Viridiplantae</taxon>
        <taxon>Streptophyta</taxon>
        <taxon>Embryophyta</taxon>
        <taxon>Tracheophyta</taxon>
        <taxon>Spermatophyta</taxon>
        <taxon>Magnoliopsida</taxon>
        <taxon>eudicotyledons</taxon>
        <taxon>Gunneridae</taxon>
        <taxon>Pentapetalae</taxon>
        <taxon>rosids</taxon>
        <taxon>fabids</taxon>
        <taxon>Fabales</taxon>
        <taxon>Fabaceae</taxon>
        <taxon>Papilionoideae</taxon>
        <taxon>50 kb inversion clade</taxon>
        <taxon>NPAAA clade</taxon>
        <taxon>Hologalegina</taxon>
        <taxon>IRL clade</taxon>
        <taxon>Trifolieae</taxon>
        <taxon>Trifolium</taxon>
    </lineage>
</organism>
<sequence length="50" mass="5512">MAYKFVQGFRASVKQVNALFPDLDQDTLAQMGVLKKVEDGKLVSRILGAD</sequence>
<dbReference type="EMBL" id="LXQA010000769">
    <property type="protein sequence ID" value="MCH80182.1"/>
    <property type="molecule type" value="Genomic_DNA"/>
</dbReference>
<accession>A0A392LYV1</accession>
<comment type="caution">
    <text evidence="1">The sequence shown here is derived from an EMBL/GenBank/DDBJ whole genome shotgun (WGS) entry which is preliminary data.</text>
</comment>
<proteinExistence type="predicted"/>
<reference evidence="1 2" key="1">
    <citation type="journal article" date="2018" name="Front. Plant Sci.">
        <title>Red Clover (Trifolium pratense) and Zigzag Clover (T. medium) - A Picture of Genomic Similarities and Differences.</title>
        <authorList>
            <person name="Dluhosova J."/>
            <person name="Istvanek J."/>
            <person name="Nedelnik J."/>
            <person name="Repkova J."/>
        </authorList>
    </citation>
    <scope>NUCLEOTIDE SEQUENCE [LARGE SCALE GENOMIC DNA]</scope>
    <source>
        <strain evidence="2">cv. 10/8</strain>
        <tissue evidence="1">Leaf</tissue>
    </source>
</reference>
<dbReference type="AlphaFoldDB" id="A0A392LYV1"/>
<protein>
    <submittedName>
        <fullName evidence="1">Uncharacterized protein</fullName>
    </submittedName>
</protein>
<keyword evidence="2" id="KW-1185">Reference proteome</keyword>